<organism evidence="1">
    <name type="scientific">marine sediment metagenome</name>
    <dbReference type="NCBI Taxonomy" id="412755"/>
    <lineage>
        <taxon>unclassified sequences</taxon>
        <taxon>metagenomes</taxon>
        <taxon>ecological metagenomes</taxon>
    </lineage>
</organism>
<dbReference type="AlphaFoldDB" id="A0A0F9QK73"/>
<accession>A0A0F9QK73</accession>
<dbReference type="EMBL" id="LAZR01001895">
    <property type="protein sequence ID" value="KKN37417.1"/>
    <property type="molecule type" value="Genomic_DNA"/>
</dbReference>
<evidence type="ECO:0008006" key="2">
    <source>
        <dbReference type="Google" id="ProtNLM"/>
    </source>
</evidence>
<proteinExistence type="predicted"/>
<reference evidence="1" key="1">
    <citation type="journal article" date="2015" name="Nature">
        <title>Complex archaea that bridge the gap between prokaryotes and eukaryotes.</title>
        <authorList>
            <person name="Spang A."/>
            <person name="Saw J.H."/>
            <person name="Jorgensen S.L."/>
            <person name="Zaremba-Niedzwiedzka K."/>
            <person name="Martijn J."/>
            <person name="Lind A.E."/>
            <person name="van Eijk R."/>
            <person name="Schleper C."/>
            <person name="Guy L."/>
            <person name="Ettema T.J."/>
        </authorList>
    </citation>
    <scope>NUCLEOTIDE SEQUENCE</scope>
</reference>
<gene>
    <name evidence="1" type="ORF">LCGC14_0763650</name>
</gene>
<name>A0A0F9QK73_9ZZZZ</name>
<protein>
    <recommendedName>
        <fullName evidence="2">RNA polymerase sigma-70 region 4 domain-containing protein</fullName>
    </recommendedName>
</protein>
<evidence type="ECO:0000313" key="1">
    <source>
        <dbReference type="EMBL" id="KKN37417.1"/>
    </source>
</evidence>
<comment type="caution">
    <text evidence="1">The sequence shown here is derived from an EMBL/GenBank/DDBJ whole genome shotgun (WGS) entry which is preliminary data.</text>
</comment>
<sequence length="84" mass="10065">MNLYLQVFGNVSLRDIDLFKKRQSDPDITYETLAEFYGLPRQRAYQIVSRIENKINEFVALLKKRQTERAESMVKFYTEKLKNI</sequence>